<dbReference type="PROSITE" id="PS51770">
    <property type="entry name" value="HOTDOG_ACOT"/>
    <property type="match status" value="1"/>
</dbReference>
<keyword evidence="2 3" id="KW-0378">Hydrolase</keyword>
<dbReference type="CDD" id="cd03442">
    <property type="entry name" value="BFIT_BACH"/>
    <property type="match status" value="1"/>
</dbReference>
<dbReference type="InterPro" id="IPR029069">
    <property type="entry name" value="HotDog_dom_sf"/>
</dbReference>
<evidence type="ECO:0000313" key="5">
    <source>
        <dbReference type="EMBL" id="BDS05328.1"/>
    </source>
</evidence>
<dbReference type="PANTHER" id="PTHR11049:SF31">
    <property type="entry name" value="HOTDOG ACOT-TYPE DOMAIN-CONTAINING PROTEIN"/>
    <property type="match status" value="1"/>
</dbReference>
<gene>
    <name evidence="5" type="ORF">NT6N_03680</name>
</gene>
<organism evidence="5">
    <name type="scientific">Oceaniferula spumae</name>
    <dbReference type="NCBI Taxonomy" id="2979115"/>
    <lineage>
        <taxon>Bacteria</taxon>
        <taxon>Pseudomonadati</taxon>
        <taxon>Verrucomicrobiota</taxon>
        <taxon>Verrucomicrobiia</taxon>
        <taxon>Verrucomicrobiales</taxon>
        <taxon>Verrucomicrobiaceae</taxon>
        <taxon>Oceaniferula</taxon>
    </lineage>
</organism>
<dbReference type="InterPro" id="IPR006683">
    <property type="entry name" value="Thioestr_dom"/>
</dbReference>
<dbReference type="SUPFAM" id="SSF54637">
    <property type="entry name" value="Thioesterase/thiol ester dehydrase-isomerase"/>
    <property type="match status" value="1"/>
</dbReference>
<evidence type="ECO:0000259" key="4">
    <source>
        <dbReference type="PROSITE" id="PS51770"/>
    </source>
</evidence>
<dbReference type="InterPro" id="IPR040170">
    <property type="entry name" value="Cytosol_ACT"/>
</dbReference>
<sequence length="125" mass="13960">MAPCDTLHFMKTHRLVMPGDLNQYGFLFGGKMLSWIDEACWIAATLDFPGRRFVTIGMDKVEFHHGVREGVILEINCQRVKMGTTSLSYQVSVIRGSGDDKTEIFSTCVSFVNVDAEGNKQPIAQ</sequence>
<reference evidence="5" key="1">
    <citation type="submission" date="2024-07" db="EMBL/GenBank/DDBJ databases">
        <title>Complete genome sequence of Verrucomicrobiaceae bacterium NT6N.</title>
        <authorList>
            <person name="Huang C."/>
            <person name="Takami H."/>
            <person name="Hamasaki K."/>
        </authorList>
    </citation>
    <scope>NUCLEOTIDE SEQUENCE</scope>
    <source>
        <strain evidence="5">NT6N</strain>
    </source>
</reference>
<dbReference type="GO" id="GO:0006637">
    <property type="term" value="P:acyl-CoA metabolic process"/>
    <property type="evidence" value="ECO:0007669"/>
    <property type="project" value="TreeGrafter"/>
</dbReference>
<comment type="similarity">
    <text evidence="1">Belongs to the acyl coenzyme A hydrolase family.</text>
</comment>
<dbReference type="GO" id="GO:0009062">
    <property type="term" value="P:fatty acid catabolic process"/>
    <property type="evidence" value="ECO:0007669"/>
    <property type="project" value="TreeGrafter"/>
</dbReference>
<dbReference type="Pfam" id="PF03061">
    <property type="entry name" value="4HBT"/>
    <property type="match status" value="1"/>
</dbReference>
<name>A0AAT9FH44_9BACT</name>
<proteinExistence type="inferred from homology"/>
<dbReference type="PANTHER" id="PTHR11049">
    <property type="entry name" value="ACYL COENZYME A THIOESTER HYDROLASE"/>
    <property type="match status" value="1"/>
</dbReference>
<dbReference type="EMBL" id="AP026866">
    <property type="protein sequence ID" value="BDS05328.1"/>
    <property type="molecule type" value="Genomic_DNA"/>
</dbReference>
<evidence type="ECO:0000256" key="3">
    <source>
        <dbReference type="PROSITE-ProRule" id="PRU01106"/>
    </source>
</evidence>
<protein>
    <submittedName>
        <fullName evidence="5">Acyl-CoA thioesterase</fullName>
    </submittedName>
</protein>
<feature type="domain" description="HotDog ACOT-type" evidence="4">
    <location>
        <begin position="6"/>
        <end position="117"/>
    </location>
</feature>
<accession>A0AAT9FH44</accession>
<dbReference type="KEGG" id="osu:NT6N_03680"/>
<dbReference type="InterPro" id="IPR033120">
    <property type="entry name" value="HOTDOG_ACOT"/>
</dbReference>
<dbReference type="GO" id="GO:0005829">
    <property type="term" value="C:cytosol"/>
    <property type="evidence" value="ECO:0007669"/>
    <property type="project" value="TreeGrafter"/>
</dbReference>
<dbReference type="GO" id="GO:0052816">
    <property type="term" value="F:long-chain fatty acyl-CoA hydrolase activity"/>
    <property type="evidence" value="ECO:0007669"/>
    <property type="project" value="TreeGrafter"/>
</dbReference>
<dbReference type="Gene3D" id="3.10.129.10">
    <property type="entry name" value="Hotdog Thioesterase"/>
    <property type="match status" value="1"/>
</dbReference>
<evidence type="ECO:0000256" key="2">
    <source>
        <dbReference type="ARBA" id="ARBA00022801"/>
    </source>
</evidence>
<dbReference type="AlphaFoldDB" id="A0AAT9FH44"/>
<evidence type="ECO:0000256" key="1">
    <source>
        <dbReference type="ARBA" id="ARBA00010458"/>
    </source>
</evidence>